<evidence type="ECO:0000313" key="1">
    <source>
        <dbReference type="EMBL" id="PPK80677.1"/>
    </source>
</evidence>
<dbReference type="EMBL" id="PTJA01000006">
    <property type="protein sequence ID" value="PPK80677.1"/>
    <property type="molecule type" value="Genomic_DNA"/>
</dbReference>
<sequence length="313" mass="36233">MEFKDFIEEVERHIKEYLPEEWKNEEVSVRQQLKNNGIQLYGMSIRIPGSDLTPQIYLDNAYQSYSRGVSMEEILKKLAEQYLESVEAAPKFGIHKFDYENLKDSLFMCAINADKNRELLSSVPHQIVEDLAVVYRYLIEEDGGVFGTLLVNNDHLKLWNIDAEMLHEQAEKSMKQLMPYEFHSMDYVIADMMGCPIEESQLSMENSFLFVLSNSKKWQGASYMFCPDVLESVSKELGGNYLILPSSIHELVLIREEKERGIEDLKDIVCDINQSQVDEEERLSNEVYRYDAETGSISMVSDGEMQQGMHLEM</sequence>
<reference evidence="1 2" key="1">
    <citation type="submission" date="2018-02" db="EMBL/GenBank/DDBJ databases">
        <title>Genomic Encyclopedia of Archaeal and Bacterial Type Strains, Phase II (KMG-II): from individual species to whole genera.</title>
        <authorList>
            <person name="Goeker M."/>
        </authorList>
    </citation>
    <scope>NUCLEOTIDE SEQUENCE [LARGE SCALE GENOMIC DNA]</scope>
    <source>
        <strain evidence="1 2">DSM 3808</strain>
    </source>
</reference>
<evidence type="ECO:0000313" key="2">
    <source>
        <dbReference type="Proteomes" id="UP000237749"/>
    </source>
</evidence>
<comment type="caution">
    <text evidence="1">The sequence shown here is derived from an EMBL/GenBank/DDBJ whole genome shotgun (WGS) entry which is preliminary data.</text>
</comment>
<accession>A0A2S6HSM0</accession>
<dbReference type="RefSeq" id="WP_104437358.1">
    <property type="nucleotide sequence ID" value="NZ_PTJA01000006.1"/>
</dbReference>
<organism evidence="1 2">
    <name type="scientific">Lacrimispora xylanisolvens</name>
    <dbReference type="NCBI Taxonomy" id="384636"/>
    <lineage>
        <taxon>Bacteria</taxon>
        <taxon>Bacillati</taxon>
        <taxon>Bacillota</taxon>
        <taxon>Clostridia</taxon>
        <taxon>Lachnospirales</taxon>
        <taxon>Lachnospiraceae</taxon>
        <taxon>Lacrimispora</taxon>
    </lineage>
</organism>
<dbReference type="Pfam" id="PF18941">
    <property type="entry name" value="DUF5688"/>
    <property type="match status" value="1"/>
</dbReference>
<dbReference type="InterPro" id="IPR043743">
    <property type="entry name" value="DUF5688"/>
</dbReference>
<gene>
    <name evidence="1" type="ORF">BXY41_106268</name>
</gene>
<name>A0A2S6HSM0_9FIRM</name>
<keyword evidence="2" id="KW-1185">Reference proteome</keyword>
<protein>
    <submittedName>
        <fullName evidence="1">Uncharacterized protein</fullName>
    </submittedName>
</protein>
<dbReference type="Proteomes" id="UP000237749">
    <property type="component" value="Unassembled WGS sequence"/>
</dbReference>
<proteinExistence type="predicted"/>
<dbReference type="AlphaFoldDB" id="A0A2S6HSM0"/>
<dbReference type="OrthoDB" id="1655031at2"/>